<dbReference type="InterPro" id="IPR002780">
    <property type="entry name" value="Hyd_form_HypD"/>
</dbReference>
<dbReference type="GO" id="GO:0005506">
    <property type="term" value="F:iron ion binding"/>
    <property type="evidence" value="ECO:0007669"/>
    <property type="project" value="TreeGrafter"/>
</dbReference>
<dbReference type="InterPro" id="IPR042243">
    <property type="entry name" value="HypD_1"/>
</dbReference>
<dbReference type="GO" id="GO:0051539">
    <property type="term" value="F:4 iron, 4 sulfur cluster binding"/>
    <property type="evidence" value="ECO:0007669"/>
    <property type="project" value="TreeGrafter"/>
</dbReference>
<gene>
    <name evidence="1" type="primary">hypD_2</name>
    <name evidence="1" type="ORF">NCTC11820_02251</name>
</gene>
<dbReference type="Gene3D" id="3.40.50.11750">
    <property type="entry name" value="HypD, alpha/beta domain 1"/>
    <property type="match status" value="1"/>
</dbReference>
<reference evidence="1 2" key="1">
    <citation type="submission" date="2018-06" db="EMBL/GenBank/DDBJ databases">
        <authorList>
            <consortium name="Pathogen Informatics"/>
            <person name="Doyle S."/>
        </authorList>
    </citation>
    <scope>NUCLEOTIDE SEQUENCE [LARGE SCALE GENOMIC DNA]</scope>
    <source>
        <strain evidence="1 2">NCTC11820</strain>
    </source>
</reference>
<evidence type="ECO:0000313" key="2">
    <source>
        <dbReference type="Proteomes" id="UP000250245"/>
    </source>
</evidence>
<dbReference type="GO" id="GO:0070025">
    <property type="term" value="F:carbon monoxide binding"/>
    <property type="evidence" value="ECO:0007669"/>
    <property type="project" value="TreeGrafter"/>
</dbReference>
<dbReference type="GO" id="GO:0051604">
    <property type="term" value="P:protein maturation"/>
    <property type="evidence" value="ECO:0007669"/>
    <property type="project" value="TreeGrafter"/>
</dbReference>
<protein>
    <submittedName>
        <fullName evidence="1">Hydrogenase isoenzymes formation protein hypD</fullName>
    </submittedName>
</protein>
<dbReference type="Proteomes" id="UP000250245">
    <property type="component" value="Unassembled WGS sequence"/>
</dbReference>
<dbReference type="Pfam" id="PF01924">
    <property type="entry name" value="HypD"/>
    <property type="match status" value="1"/>
</dbReference>
<proteinExistence type="predicted"/>
<sequence length="133" mass="14975">MKYVDEFRDPEFARKLVQRINAEAAHFERPLGVYGDLRRSHPHDLPARFGAFAAENVQFIHGPGCPVCVIPMGRVDDALWLANQPDVIFDYFWGHDAGSGSQESLLQARARGCDVRFVYSPVGFPQDCQRKPG</sequence>
<dbReference type="EMBL" id="UASJ01000017">
    <property type="protein sequence ID" value="SQC02363.1"/>
    <property type="molecule type" value="Genomic_DNA"/>
</dbReference>
<dbReference type="PANTHER" id="PTHR30149">
    <property type="entry name" value="HYDROGENASE PROTEIN ASSEMBLY PROTEIN HYPD"/>
    <property type="match status" value="1"/>
</dbReference>
<name>A0A2X3BNS1_9ACTO</name>
<dbReference type="AlphaFoldDB" id="A0A2X3BNS1"/>
<accession>A0A2X3BNS1</accession>
<organism evidence="1 2">
    <name type="scientific">Mobiluncus curtisii</name>
    <dbReference type="NCBI Taxonomy" id="2051"/>
    <lineage>
        <taxon>Bacteria</taxon>
        <taxon>Bacillati</taxon>
        <taxon>Actinomycetota</taxon>
        <taxon>Actinomycetes</taxon>
        <taxon>Actinomycetales</taxon>
        <taxon>Actinomycetaceae</taxon>
        <taxon>Mobiluncus</taxon>
    </lineage>
</organism>
<evidence type="ECO:0000313" key="1">
    <source>
        <dbReference type="EMBL" id="SQC02363.1"/>
    </source>
</evidence>
<dbReference type="PANTHER" id="PTHR30149:SF0">
    <property type="entry name" value="HYDROGENASE MATURATION FACTOR HYPD"/>
    <property type="match status" value="1"/>
</dbReference>